<feature type="domain" description="Outer membrane protein beta-barrel" evidence="3">
    <location>
        <begin position="9"/>
        <end position="186"/>
    </location>
</feature>
<keyword evidence="5" id="KW-1185">Reference proteome</keyword>
<dbReference type="Proteomes" id="UP000680348">
    <property type="component" value="Unassembled WGS sequence"/>
</dbReference>
<feature type="signal peptide" evidence="2">
    <location>
        <begin position="1"/>
        <end position="20"/>
    </location>
</feature>
<dbReference type="Pfam" id="PF13505">
    <property type="entry name" value="OMP_b-brl"/>
    <property type="match status" value="1"/>
</dbReference>
<evidence type="ECO:0000256" key="2">
    <source>
        <dbReference type="SAM" id="SignalP"/>
    </source>
</evidence>
<evidence type="ECO:0000259" key="3">
    <source>
        <dbReference type="Pfam" id="PF13505"/>
    </source>
</evidence>
<feature type="chain" id="PRO_5037382758" evidence="2">
    <location>
        <begin position="21"/>
        <end position="186"/>
    </location>
</feature>
<dbReference type="Gene3D" id="2.40.160.20">
    <property type="match status" value="1"/>
</dbReference>
<reference evidence="4" key="1">
    <citation type="submission" date="2021-04" db="EMBL/GenBank/DDBJ databases">
        <title>Pseudaminobacter soli sp. nov., isolated from paddy soil contaminated by heavy metals.</title>
        <authorList>
            <person name="Zhang K."/>
        </authorList>
    </citation>
    <scope>NUCLEOTIDE SEQUENCE</scope>
    <source>
        <strain evidence="4">19-2017</strain>
    </source>
</reference>
<dbReference type="EMBL" id="JAGWCR010000014">
    <property type="protein sequence ID" value="MBS3651568.1"/>
    <property type="molecule type" value="Genomic_DNA"/>
</dbReference>
<sequence length="186" mass="20083">MSARFLGIFICLLSSSASEAADAGRAAVDWSAPYFGISGGYGWLRDVDRSFTPALRSSGDDVVFGAHAGYLHQFGAFVLGGEAEYTRLDINFEGFPIDVENAFSAKARAGFAFDRLLLTGHAGATYITTNIGLEDWGWVAGAGADYLLSDNLVAGVSWDHMQFDRFDGTLIDGQLDLVKARVSFRF</sequence>
<gene>
    <name evidence="4" type="ORF">KEU06_23400</name>
</gene>
<dbReference type="RefSeq" id="WP_188257119.1">
    <property type="nucleotide sequence ID" value="NZ_JABVCF010000014.1"/>
</dbReference>
<organism evidence="4 5">
    <name type="scientific">Pseudaminobacter soli</name>
    <name type="common">ex Zhang et al. 2022</name>
    <dbReference type="NCBI Taxonomy" id="2831468"/>
    <lineage>
        <taxon>Bacteria</taxon>
        <taxon>Pseudomonadati</taxon>
        <taxon>Pseudomonadota</taxon>
        <taxon>Alphaproteobacteria</taxon>
        <taxon>Hyphomicrobiales</taxon>
        <taxon>Phyllobacteriaceae</taxon>
        <taxon>Pseudaminobacter</taxon>
    </lineage>
</organism>
<evidence type="ECO:0000313" key="4">
    <source>
        <dbReference type="EMBL" id="MBS3651568.1"/>
    </source>
</evidence>
<dbReference type="AlphaFoldDB" id="A0A942E1U7"/>
<comment type="caution">
    <text evidence="4">The sequence shown here is derived from an EMBL/GenBank/DDBJ whole genome shotgun (WGS) entry which is preliminary data.</text>
</comment>
<dbReference type="InterPro" id="IPR027385">
    <property type="entry name" value="Beta-barrel_OMP"/>
</dbReference>
<proteinExistence type="predicted"/>
<dbReference type="SUPFAM" id="SSF56925">
    <property type="entry name" value="OMPA-like"/>
    <property type="match status" value="1"/>
</dbReference>
<accession>A0A942E1U7</accession>
<name>A0A942E1U7_9HYPH</name>
<keyword evidence="1 2" id="KW-0732">Signal</keyword>
<evidence type="ECO:0000313" key="5">
    <source>
        <dbReference type="Proteomes" id="UP000680348"/>
    </source>
</evidence>
<evidence type="ECO:0000256" key="1">
    <source>
        <dbReference type="ARBA" id="ARBA00022729"/>
    </source>
</evidence>
<dbReference type="InterPro" id="IPR011250">
    <property type="entry name" value="OMP/PagP_B-barrel"/>
</dbReference>
<protein>
    <submittedName>
        <fullName evidence="4">Outer membrane beta-barrel protein</fullName>
    </submittedName>
</protein>